<dbReference type="EMBL" id="CP109109">
    <property type="protein sequence ID" value="WSC01663.1"/>
    <property type="molecule type" value="Genomic_DNA"/>
</dbReference>
<evidence type="ECO:0000313" key="1">
    <source>
        <dbReference type="EMBL" id="WSC01663.1"/>
    </source>
</evidence>
<name>A0ACD4ZV51_9ACTN</name>
<proteinExistence type="predicted"/>
<dbReference type="Proteomes" id="UP001348369">
    <property type="component" value="Chromosome"/>
</dbReference>
<accession>A0ACD4ZV51</accession>
<protein>
    <submittedName>
        <fullName evidence="1">Inosamine-phosphate amidinotransferase 1</fullName>
    </submittedName>
</protein>
<gene>
    <name evidence="1" type="ORF">OG835_34750</name>
</gene>
<organism evidence="1 2">
    <name type="scientific">Streptomyces scopuliridis</name>
    <dbReference type="NCBI Taxonomy" id="452529"/>
    <lineage>
        <taxon>Bacteria</taxon>
        <taxon>Bacillati</taxon>
        <taxon>Actinomycetota</taxon>
        <taxon>Actinomycetes</taxon>
        <taxon>Kitasatosporales</taxon>
        <taxon>Streptomycetaceae</taxon>
        <taxon>Streptomyces</taxon>
    </lineage>
</organism>
<keyword evidence="2" id="KW-1185">Reference proteome</keyword>
<sequence length="382" mass="43004">MPQPNSAPPPALNSYDEFTRLDEVVLGRAEHYTDHHTDTSWRLFFYDNVAPVLGQQASPSGEELLPIPPQLVDELNEDIAGLADALTACGVNVLRPAAPGKDVDIRSPYWDARATPPLNVRDQTIILGTTIVETAPHVRARIFENDLLKPVFYRYYEAGGANWLSMPRPALARDSLDTGYFTRQGLDVARATEGEMAGVIEGLGLEMVFDGAQCMRLGRDVLVNVANHNHELALRWLRDNLRDLRFHRLDAMADNHIDSVLVPLRPGLMLLRSPEYLKFLPKAMQSWDVIYAPETDDSNFPDYSDLGFVIPIGSRYMDINLLSVDEDTVIVNSLYPELIDVLERRGFTVVPVRHRHRRLFGGGFHCFTLDTVRRGGPEEYLI</sequence>
<reference evidence="1" key="1">
    <citation type="submission" date="2022-10" db="EMBL/GenBank/DDBJ databases">
        <title>The complete genomes of actinobacterial strains from the NBC collection.</title>
        <authorList>
            <person name="Joergensen T.S."/>
            <person name="Alvarez Arevalo M."/>
            <person name="Sterndorff E.B."/>
            <person name="Faurdal D."/>
            <person name="Vuksanovic O."/>
            <person name="Mourched A.-S."/>
            <person name="Charusanti P."/>
            <person name="Shaw S."/>
            <person name="Blin K."/>
            <person name="Weber T."/>
        </authorList>
    </citation>
    <scope>NUCLEOTIDE SEQUENCE</scope>
    <source>
        <strain evidence="1">NBC 01771</strain>
    </source>
</reference>
<evidence type="ECO:0000313" key="2">
    <source>
        <dbReference type="Proteomes" id="UP001348369"/>
    </source>
</evidence>